<dbReference type="PROSITE" id="PS50925">
    <property type="entry name" value="BLUF"/>
    <property type="match status" value="1"/>
</dbReference>
<dbReference type="Pfam" id="PF04940">
    <property type="entry name" value="BLUF"/>
    <property type="match status" value="1"/>
</dbReference>
<dbReference type="InterPro" id="IPR036046">
    <property type="entry name" value="Acylphosphatase-like_dom_sf"/>
</dbReference>
<organism evidence="2 3">
    <name type="scientific">Hansschlegelia quercus</name>
    <dbReference type="NCBI Taxonomy" id="2528245"/>
    <lineage>
        <taxon>Bacteria</taxon>
        <taxon>Pseudomonadati</taxon>
        <taxon>Pseudomonadota</taxon>
        <taxon>Alphaproteobacteria</taxon>
        <taxon>Hyphomicrobiales</taxon>
        <taxon>Methylopilaceae</taxon>
        <taxon>Hansschlegelia</taxon>
    </lineage>
</organism>
<name>A0A4Q9GQ46_9HYPH</name>
<dbReference type="OrthoDB" id="196105at2"/>
<protein>
    <submittedName>
        <fullName evidence="2">BLUF domain-containing protein</fullName>
    </submittedName>
</protein>
<keyword evidence="3" id="KW-1185">Reference proteome</keyword>
<reference evidence="2 3" key="1">
    <citation type="submission" date="2019-02" db="EMBL/GenBank/DDBJ databases">
        <title>Hansschlegelia quercus sp. nov., a novel methylotrophic bacterium from buds of oak (Quercus robur L.).</title>
        <authorList>
            <person name="Agafonova N.V."/>
            <person name="Kaparullina E.N."/>
            <person name="Grouzdev D.S."/>
            <person name="Doronina N.V."/>
        </authorList>
    </citation>
    <scope>NUCLEOTIDE SEQUENCE [LARGE SCALE GENOMIC DNA]</scope>
    <source>
        <strain evidence="2 3">Dub</strain>
    </source>
</reference>
<feature type="domain" description="BLUF" evidence="1">
    <location>
        <begin position="11"/>
        <end position="106"/>
    </location>
</feature>
<dbReference type="AlphaFoldDB" id="A0A4Q9GQ46"/>
<dbReference type="RefSeq" id="WP_131001177.1">
    <property type="nucleotide sequence ID" value="NZ_JBHSZR010000002.1"/>
</dbReference>
<evidence type="ECO:0000313" key="2">
    <source>
        <dbReference type="EMBL" id="TBN54924.1"/>
    </source>
</evidence>
<gene>
    <name evidence="2" type="ORF">EYR15_01865</name>
</gene>
<dbReference type="EMBL" id="SIUB01000001">
    <property type="protein sequence ID" value="TBN54924.1"/>
    <property type="molecule type" value="Genomic_DNA"/>
</dbReference>
<dbReference type="SMART" id="SM01034">
    <property type="entry name" value="BLUF"/>
    <property type="match status" value="1"/>
</dbReference>
<evidence type="ECO:0000313" key="3">
    <source>
        <dbReference type="Proteomes" id="UP000291613"/>
    </source>
</evidence>
<dbReference type="GO" id="GO:0009882">
    <property type="term" value="F:blue light photoreceptor activity"/>
    <property type="evidence" value="ECO:0007669"/>
    <property type="project" value="InterPro"/>
</dbReference>
<sequence>MTVDNAAEAKLYRLVYYSRNRVAQETEATAAEIDDILAASRRNNARVGVTGALIFNSGVFAQVLEGALPDIEATFERIQRDQRHGDVEVLQFEPTATRAFPTWSMGFIGRSQKGKHLFGHVTEATGFEAKRLEGERIFDIMRAIAIDEERAPAA</sequence>
<proteinExistence type="predicted"/>
<dbReference type="InterPro" id="IPR007024">
    <property type="entry name" value="BLUF_domain"/>
</dbReference>
<dbReference type="Gene3D" id="3.30.70.100">
    <property type="match status" value="1"/>
</dbReference>
<accession>A0A4Q9GQ46</accession>
<dbReference type="GO" id="GO:0071949">
    <property type="term" value="F:FAD binding"/>
    <property type="evidence" value="ECO:0007669"/>
    <property type="project" value="InterPro"/>
</dbReference>
<evidence type="ECO:0000259" key="1">
    <source>
        <dbReference type="PROSITE" id="PS50925"/>
    </source>
</evidence>
<comment type="caution">
    <text evidence="2">The sequence shown here is derived from an EMBL/GenBank/DDBJ whole genome shotgun (WGS) entry which is preliminary data.</text>
</comment>
<dbReference type="SUPFAM" id="SSF54975">
    <property type="entry name" value="Acylphosphatase/BLUF domain-like"/>
    <property type="match status" value="1"/>
</dbReference>
<dbReference type="Proteomes" id="UP000291613">
    <property type="component" value="Unassembled WGS sequence"/>
</dbReference>